<reference evidence="2 3" key="1">
    <citation type="submission" date="2019-05" db="EMBL/GenBank/DDBJ databases">
        <title>Another draft genome of Portunus trituberculatus and its Hox gene families provides insights of decapod evolution.</title>
        <authorList>
            <person name="Jeong J.-H."/>
            <person name="Song I."/>
            <person name="Kim S."/>
            <person name="Choi T."/>
            <person name="Kim D."/>
            <person name="Ryu S."/>
            <person name="Kim W."/>
        </authorList>
    </citation>
    <scope>NUCLEOTIDE SEQUENCE [LARGE SCALE GENOMIC DNA]</scope>
    <source>
        <tissue evidence="2">Muscle</tissue>
    </source>
</reference>
<name>A0A5B7INR4_PORTR</name>
<dbReference type="EMBL" id="VSRR010061964">
    <property type="protein sequence ID" value="MPC83247.1"/>
    <property type="molecule type" value="Genomic_DNA"/>
</dbReference>
<dbReference type="Proteomes" id="UP000324222">
    <property type="component" value="Unassembled WGS sequence"/>
</dbReference>
<keyword evidence="3" id="KW-1185">Reference proteome</keyword>
<feature type="compositionally biased region" description="Gly residues" evidence="1">
    <location>
        <begin position="52"/>
        <end position="64"/>
    </location>
</feature>
<comment type="caution">
    <text evidence="2">The sequence shown here is derived from an EMBL/GenBank/DDBJ whole genome shotgun (WGS) entry which is preliminary data.</text>
</comment>
<organism evidence="2 3">
    <name type="scientific">Portunus trituberculatus</name>
    <name type="common">Swimming crab</name>
    <name type="synonym">Neptunus trituberculatus</name>
    <dbReference type="NCBI Taxonomy" id="210409"/>
    <lineage>
        <taxon>Eukaryota</taxon>
        <taxon>Metazoa</taxon>
        <taxon>Ecdysozoa</taxon>
        <taxon>Arthropoda</taxon>
        <taxon>Crustacea</taxon>
        <taxon>Multicrustacea</taxon>
        <taxon>Malacostraca</taxon>
        <taxon>Eumalacostraca</taxon>
        <taxon>Eucarida</taxon>
        <taxon>Decapoda</taxon>
        <taxon>Pleocyemata</taxon>
        <taxon>Brachyura</taxon>
        <taxon>Eubrachyura</taxon>
        <taxon>Portunoidea</taxon>
        <taxon>Portunidae</taxon>
        <taxon>Portuninae</taxon>
        <taxon>Portunus</taxon>
    </lineage>
</organism>
<gene>
    <name evidence="2" type="ORF">E2C01_077952</name>
</gene>
<sequence>MAGGSYAEERAGYRYTTIMPSLITPSPRGRSRRGKPVKKVDPHRHNTTLVHGSGGSGGTGGRGGQAARPGADTR</sequence>
<evidence type="ECO:0000256" key="1">
    <source>
        <dbReference type="SAM" id="MobiDB-lite"/>
    </source>
</evidence>
<evidence type="ECO:0000313" key="2">
    <source>
        <dbReference type="EMBL" id="MPC83247.1"/>
    </source>
</evidence>
<protein>
    <submittedName>
        <fullName evidence="2">Uncharacterized protein</fullName>
    </submittedName>
</protein>
<feature type="region of interest" description="Disordered" evidence="1">
    <location>
        <begin position="18"/>
        <end position="74"/>
    </location>
</feature>
<accession>A0A5B7INR4</accession>
<evidence type="ECO:0000313" key="3">
    <source>
        <dbReference type="Proteomes" id="UP000324222"/>
    </source>
</evidence>
<proteinExistence type="predicted"/>
<dbReference type="AlphaFoldDB" id="A0A5B7INR4"/>